<sequence>MCTHRLVIPEGLSESEPEYQVTVRWESLQGQVKTGRYERE</sequence>
<dbReference type="Proteomes" id="UP000183275">
    <property type="component" value="Unassembled WGS sequence"/>
</dbReference>
<accession>A0A1I0N0W3</accession>
<reference evidence="2" key="1">
    <citation type="submission" date="2016-10" db="EMBL/GenBank/DDBJ databases">
        <authorList>
            <person name="Varghese N."/>
        </authorList>
    </citation>
    <scope>NUCLEOTIDE SEQUENCE [LARGE SCALE GENOMIC DNA]</scope>
    <source>
        <strain evidence="2">CGMCC 1.12284</strain>
    </source>
</reference>
<organism evidence="1 2">
    <name type="scientific">Natrinema salifodinae</name>
    <dbReference type="NCBI Taxonomy" id="1202768"/>
    <lineage>
        <taxon>Archaea</taxon>
        <taxon>Methanobacteriati</taxon>
        <taxon>Methanobacteriota</taxon>
        <taxon>Stenosarchaea group</taxon>
        <taxon>Halobacteria</taxon>
        <taxon>Halobacteriales</taxon>
        <taxon>Natrialbaceae</taxon>
        <taxon>Natrinema</taxon>
    </lineage>
</organism>
<protein>
    <submittedName>
        <fullName evidence="1">Uncharacterized protein</fullName>
    </submittedName>
</protein>
<gene>
    <name evidence="1" type="ORF">SAMN05216285_1228</name>
</gene>
<dbReference type="EMBL" id="FOIS01000002">
    <property type="protein sequence ID" value="SEV94730.1"/>
    <property type="molecule type" value="Genomic_DNA"/>
</dbReference>
<evidence type="ECO:0000313" key="1">
    <source>
        <dbReference type="EMBL" id="SEV94730.1"/>
    </source>
</evidence>
<proteinExistence type="predicted"/>
<evidence type="ECO:0000313" key="2">
    <source>
        <dbReference type="Proteomes" id="UP000183275"/>
    </source>
</evidence>
<name>A0A1I0N0W3_9EURY</name>
<keyword evidence="2" id="KW-1185">Reference proteome</keyword>
<dbReference type="AlphaFoldDB" id="A0A1I0N0W3"/>